<accession>A0A9P0FC82</accession>
<feature type="transmembrane region" description="Helical" evidence="8">
    <location>
        <begin position="225"/>
        <end position="248"/>
    </location>
</feature>
<feature type="transmembrane region" description="Helical" evidence="8">
    <location>
        <begin position="362"/>
        <end position="390"/>
    </location>
</feature>
<organism evidence="11 12">
    <name type="scientific">Brassicogethes aeneus</name>
    <name type="common">Rape pollen beetle</name>
    <name type="synonym">Meligethes aeneus</name>
    <dbReference type="NCBI Taxonomy" id="1431903"/>
    <lineage>
        <taxon>Eukaryota</taxon>
        <taxon>Metazoa</taxon>
        <taxon>Ecdysozoa</taxon>
        <taxon>Arthropoda</taxon>
        <taxon>Hexapoda</taxon>
        <taxon>Insecta</taxon>
        <taxon>Pterygota</taxon>
        <taxon>Neoptera</taxon>
        <taxon>Endopterygota</taxon>
        <taxon>Coleoptera</taxon>
        <taxon>Polyphaga</taxon>
        <taxon>Cucujiformia</taxon>
        <taxon>Nitidulidae</taxon>
        <taxon>Meligethinae</taxon>
        <taxon>Brassicogethes</taxon>
    </lineage>
</organism>
<dbReference type="PANTHER" id="PTHR12308">
    <property type="entry name" value="ANOCTAMIN"/>
    <property type="match status" value="1"/>
</dbReference>
<dbReference type="Proteomes" id="UP001154078">
    <property type="component" value="Chromosome 11"/>
</dbReference>
<evidence type="ECO:0000256" key="3">
    <source>
        <dbReference type="ARBA" id="ARBA00022475"/>
    </source>
</evidence>
<feature type="transmembrane region" description="Helical" evidence="8">
    <location>
        <begin position="419"/>
        <end position="436"/>
    </location>
</feature>
<name>A0A9P0FC82_BRAAE</name>
<comment type="subcellular location">
    <subcellularLocation>
        <location evidence="1">Cell membrane</location>
        <topology evidence="1">Multi-pass membrane protein</topology>
    </subcellularLocation>
    <subcellularLocation>
        <location evidence="8">Membrane</location>
        <topology evidence="8">Multi-pass membrane protein</topology>
    </subcellularLocation>
</comment>
<dbReference type="InterPro" id="IPR049452">
    <property type="entry name" value="Anoctamin_TM"/>
</dbReference>
<proteinExistence type="inferred from homology"/>
<feature type="domain" description="Anoctamin dimerisation" evidence="10">
    <location>
        <begin position="11"/>
        <end position="206"/>
    </location>
</feature>
<keyword evidence="7" id="KW-0325">Glycoprotein</keyword>
<evidence type="ECO:0000256" key="4">
    <source>
        <dbReference type="ARBA" id="ARBA00022692"/>
    </source>
</evidence>
<gene>
    <name evidence="11" type="ORF">MELIAE_LOCUS2890</name>
</gene>
<reference evidence="11" key="1">
    <citation type="submission" date="2021-12" db="EMBL/GenBank/DDBJ databases">
        <authorList>
            <person name="King R."/>
        </authorList>
    </citation>
    <scope>NUCLEOTIDE SEQUENCE</scope>
</reference>
<comment type="caution">
    <text evidence="8">Lacks conserved residue(s) required for the propagation of feature annotation.</text>
</comment>
<dbReference type="GO" id="GO:0005254">
    <property type="term" value="F:chloride channel activity"/>
    <property type="evidence" value="ECO:0007669"/>
    <property type="project" value="TreeGrafter"/>
</dbReference>
<comment type="similarity">
    <text evidence="2 8">Belongs to the anoctamin family.</text>
</comment>
<feature type="transmembrane region" description="Helical" evidence="8">
    <location>
        <begin position="638"/>
        <end position="667"/>
    </location>
</feature>
<keyword evidence="5 8" id="KW-1133">Transmembrane helix</keyword>
<evidence type="ECO:0000256" key="2">
    <source>
        <dbReference type="ARBA" id="ARBA00009671"/>
    </source>
</evidence>
<dbReference type="EMBL" id="OV121142">
    <property type="protein sequence ID" value="CAH0549881.1"/>
    <property type="molecule type" value="Genomic_DNA"/>
</dbReference>
<keyword evidence="6 8" id="KW-0472">Membrane</keyword>
<feature type="transmembrane region" description="Helical" evidence="8">
    <location>
        <begin position="718"/>
        <end position="740"/>
    </location>
</feature>
<dbReference type="GO" id="GO:0046983">
    <property type="term" value="F:protein dimerization activity"/>
    <property type="evidence" value="ECO:0007669"/>
    <property type="project" value="InterPro"/>
</dbReference>
<dbReference type="GO" id="GO:0005886">
    <property type="term" value="C:plasma membrane"/>
    <property type="evidence" value="ECO:0007669"/>
    <property type="project" value="UniProtKB-SubCell"/>
</dbReference>
<evidence type="ECO:0000256" key="6">
    <source>
        <dbReference type="ARBA" id="ARBA00023136"/>
    </source>
</evidence>
<keyword evidence="12" id="KW-1185">Reference proteome</keyword>
<dbReference type="OrthoDB" id="296386at2759"/>
<sequence length="796" mass="94965">MNPNEVKNIPDEKWSIDYVLVINRSILNSNLKINWLETYMQNLQSFGFQYERKEFVWDRNVEFILLHLQENNILEIYEAYKIEMTKNSEIYKFTQIKWKYFKNFLLKPDKLKPLYLRAPELFDGDKPETLTPAERIHAISFILKRNLYGRGPYEFGLENLKKAGVLDCAYPLHDGDHHWTESGPLTRRQLLFEFWARPKRWYQMQPSNLIESYLGTDYAFQYDWLGVYTAMLIIPSITSIVVILYGVATISSTDHPEANTVCKSNKLICPTCSMCKYYYLRETCVFENWSHVLSNTGTNVFAILISIWSTFVYSLWNRIEIMNELKWNVKFMEKDMTMRPEYKYTAYYREERNGRLEPYVPFYSFFIHTLFSTFVIVGLIGFTVWVQLYIRIFRMQFTMWLDKEFTTSPYESASRVESIASQFLSAIIIALFTLIYQKIYYRISYKLTKIENPRTQWEFMVSYCYKCYIIDIINFYTSLFLTGFFEITSDPTEEFSSLLYETFREGCISLNCVLESVILQFTIWFIRSIWKLVAKLIYPKIYLHFRKRKYQNKYIGLTRMDDLSQWEKDFLLETPEKLQVVHAMLDELVEYGFVSYFISVFPLAPLCAFLTNVIHLRIEAYRTVAYRRRPQSIKINKVVNWSFLLKCTTYIGIFTNAIFICFTGNFVHHTFEKLNANYIADEYSFLKINTSKVISYYNYTVKEDYCYYKMVGRTDNRFFVIIKSYTALFFLIVLHLVFLIKGLASFIISPIPPSVLAEAARHQKEKRKEKIRTLENTVLLELKEETRVRFDLKKKH</sequence>
<keyword evidence="3" id="KW-1003">Cell membrane</keyword>
<feature type="transmembrane region" description="Helical" evidence="8">
    <location>
        <begin position="593"/>
        <end position="618"/>
    </location>
</feature>
<dbReference type="Pfam" id="PF04547">
    <property type="entry name" value="Anoctamin"/>
    <property type="match status" value="1"/>
</dbReference>
<feature type="transmembrane region" description="Helical" evidence="8">
    <location>
        <begin position="298"/>
        <end position="316"/>
    </location>
</feature>
<feature type="domain" description="Anoctamin transmembrane" evidence="9">
    <location>
        <begin position="210"/>
        <end position="762"/>
    </location>
</feature>
<dbReference type="InterPro" id="IPR032394">
    <property type="entry name" value="Anoct_dimer"/>
</dbReference>
<evidence type="ECO:0000256" key="7">
    <source>
        <dbReference type="ARBA" id="ARBA00023180"/>
    </source>
</evidence>
<dbReference type="PANTHER" id="PTHR12308:SF84">
    <property type="entry name" value="ANOCTAMIN"/>
    <property type="match status" value="1"/>
</dbReference>
<evidence type="ECO:0000256" key="8">
    <source>
        <dbReference type="RuleBase" id="RU280814"/>
    </source>
</evidence>
<evidence type="ECO:0000313" key="12">
    <source>
        <dbReference type="Proteomes" id="UP001154078"/>
    </source>
</evidence>
<evidence type="ECO:0000259" key="9">
    <source>
        <dbReference type="Pfam" id="PF04547"/>
    </source>
</evidence>
<evidence type="ECO:0000256" key="1">
    <source>
        <dbReference type="ARBA" id="ARBA00004651"/>
    </source>
</evidence>
<protein>
    <recommendedName>
        <fullName evidence="8">Anoctamin</fullName>
    </recommendedName>
</protein>
<evidence type="ECO:0000259" key="10">
    <source>
        <dbReference type="Pfam" id="PF16178"/>
    </source>
</evidence>
<dbReference type="AlphaFoldDB" id="A0A9P0FC82"/>
<dbReference type="Pfam" id="PF16178">
    <property type="entry name" value="Anoct_dimer"/>
    <property type="match status" value="1"/>
</dbReference>
<dbReference type="InterPro" id="IPR007632">
    <property type="entry name" value="Anoctamin"/>
</dbReference>
<evidence type="ECO:0000256" key="5">
    <source>
        <dbReference type="ARBA" id="ARBA00022989"/>
    </source>
</evidence>
<evidence type="ECO:0000313" key="11">
    <source>
        <dbReference type="EMBL" id="CAH0549881.1"/>
    </source>
</evidence>
<keyword evidence="4 8" id="KW-0812">Transmembrane</keyword>